<feature type="region of interest" description="Disordered" evidence="1">
    <location>
        <begin position="100"/>
        <end position="178"/>
    </location>
</feature>
<dbReference type="AlphaFoldDB" id="A0A5J4V778"/>
<dbReference type="Proteomes" id="UP000324800">
    <property type="component" value="Unassembled WGS sequence"/>
</dbReference>
<feature type="compositionally biased region" description="Basic and acidic residues" evidence="1">
    <location>
        <begin position="326"/>
        <end position="343"/>
    </location>
</feature>
<dbReference type="EMBL" id="SNRW01009088">
    <property type="protein sequence ID" value="KAA6378518.1"/>
    <property type="molecule type" value="Genomic_DNA"/>
</dbReference>
<reference evidence="2 3" key="1">
    <citation type="submission" date="2019-03" db="EMBL/GenBank/DDBJ databases">
        <title>Single cell metagenomics reveals metabolic interactions within the superorganism composed of flagellate Streblomastix strix and complex community of Bacteroidetes bacteria on its surface.</title>
        <authorList>
            <person name="Treitli S.C."/>
            <person name="Kolisko M."/>
            <person name="Husnik F."/>
            <person name="Keeling P."/>
            <person name="Hampl V."/>
        </authorList>
    </citation>
    <scope>NUCLEOTIDE SEQUENCE [LARGE SCALE GENOMIC DNA]</scope>
    <source>
        <strain evidence="2">ST1C</strain>
    </source>
</reference>
<organism evidence="2 3">
    <name type="scientific">Streblomastix strix</name>
    <dbReference type="NCBI Taxonomy" id="222440"/>
    <lineage>
        <taxon>Eukaryota</taxon>
        <taxon>Metamonada</taxon>
        <taxon>Preaxostyla</taxon>
        <taxon>Oxymonadida</taxon>
        <taxon>Streblomastigidae</taxon>
        <taxon>Streblomastix</taxon>
    </lineage>
</organism>
<evidence type="ECO:0000313" key="3">
    <source>
        <dbReference type="Proteomes" id="UP000324800"/>
    </source>
</evidence>
<comment type="caution">
    <text evidence="2">The sequence shown here is derived from an EMBL/GenBank/DDBJ whole genome shotgun (WGS) entry which is preliminary data.</text>
</comment>
<feature type="compositionally biased region" description="Basic and acidic residues" evidence="1">
    <location>
        <begin position="216"/>
        <end position="228"/>
    </location>
</feature>
<name>A0A5J4V778_9EUKA</name>
<feature type="compositionally biased region" description="Basic and acidic residues" evidence="1">
    <location>
        <begin position="372"/>
        <end position="383"/>
    </location>
</feature>
<feature type="compositionally biased region" description="Polar residues" evidence="1">
    <location>
        <begin position="132"/>
        <end position="160"/>
    </location>
</feature>
<feature type="region of interest" description="Disordered" evidence="1">
    <location>
        <begin position="283"/>
        <end position="383"/>
    </location>
</feature>
<evidence type="ECO:0000256" key="1">
    <source>
        <dbReference type="SAM" id="MobiDB-lite"/>
    </source>
</evidence>
<evidence type="ECO:0000313" key="2">
    <source>
        <dbReference type="EMBL" id="KAA6378518.1"/>
    </source>
</evidence>
<feature type="compositionally biased region" description="Polar residues" evidence="1">
    <location>
        <begin position="315"/>
        <end position="325"/>
    </location>
</feature>
<proteinExistence type="predicted"/>
<feature type="compositionally biased region" description="Polar residues" evidence="1">
    <location>
        <begin position="348"/>
        <end position="367"/>
    </location>
</feature>
<feature type="compositionally biased region" description="Basic and acidic residues" evidence="1">
    <location>
        <begin position="110"/>
        <end position="119"/>
    </location>
</feature>
<feature type="region of interest" description="Disordered" evidence="1">
    <location>
        <begin position="191"/>
        <end position="270"/>
    </location>
</feature>
<gene>
    <name evidence="2" type="ORF">EZS28_025955</name>
</gene>
<protein>
    <submittedName>
        <fullName evidence="2">Uncharacterized protein</fullName>
    </submittedName>
</protein>
<accession>A0A5J4V778</accession>
<sequence>MSCAPSKSDPASIFKYELIAFAVKLKLFALVPFSLRALAKCVLSASHKLWEQFDEDVRQGVVPYSVICLITFAAQQIVESETESEDQEQLTNKIERIVADGTDDNEDNDQSEHAIEPKHFTNGNDGLRKNDSGTQLQATVNGEANPEINITKTSANTPPHNVNGSDGLGGNGCGTQLQAATNVNGHENHQAIDISGNEDNSEQADDNRIRGQQQDNEGRNNEIQHKQDSLNNKPGEIGSPHTNHSEQESRNPNTSQPKGQPPLITTPPEVGQVKGKVVVLKQKIQQPNEHESRSKTGQLKSLPNKPLGSPEARANSDTSNHFTQQYERRKKVDVASVTEDKSAKRSKGNTTSAGSKKQKQGFNSENQIEIEPDTKTDQSDQLD</sequence>